<reference evidence="1" key="1">
    <citation type="submission" date="2014-11" db="EMBL/GenBank/DDBJ databases">
        <authorList>
            <person name="Amaro Gonzalez C."/>
        </authorList>
    </citation>
    <scope>NUCLEOTIDE SEQUENCE</scope>
</reference>
<accession>A0A0E9P8X8</accession>
<proteinExistence type="predicted"/>
<reference evidence="1" key="2">
    <citation type="journal article" date="2015" name="Fish Shellfish Immunol.">
        <title>Early steps in the European eel (Anguilla anguilla)-Vibrio vulnificus interaction in the gills: Role of the RtxA13 toxin.</title>
        <authorList>
            <person name="Callol A."/>
            <person name="Pajuelo D."/>
            <person name="Ebbesson L."/>
            <person name="Teles M."/>
            <person name="MacKenzie S."/>
            <person name="Amaro C."/>
        </authorList>
    </citation>
    <scope>NUCLEOTIDE SEQUENCE</scope>
</reference>
<name>A0A0E9P8X8_ANGAN</name>
<dbReference type="InterPro" id="IPR015943">
    <property type="entry name" value="WD40/YVTN_repeat-like_dom_sf"/>
</dbReference>
<protein>
    <submittedName>
        <fullName evidence="1">Uncharacterized protein</fullName>
    </submittedName>
</protein>
<dbReference type="EMBL" id="GBXM01108294">
    <property type="protein sequence ID" value="JAH00283.1"/>
    <property type="molecule type" value="Transcribed_RNA"/>
</dbReference>
<evidence type="ECO:0000313" key="1">
    <source>
        <dbReference type="EMBL" id="JAH00283.1"/>
    </source>
</evidence>
<sequence length="64" mass="7145">MDPMQCKVCMFGKLTPGGTGVMQIYEVQHGEVQLVKEIEKAKPLKCGTFWCHFSAAKAYGHWGL</sequence>
<dbReference type="AlphaFoldDB" id="A0A0E9P8X8"/>
<dbReference type="Gene3D" id="2.130.10.10">
    <property type="entry name" value="YVTN repeat-like/Quinoprotein amine dehydrogenase"/>
    <property type="match status" value="1"/>
</dbReference>
<organism evidence="1">
    <name type="scientific">Anguilla anguilla</name>
    <name type="common">European freshwater eel</name>
    <name type="synonym">Muraena anguilla</name>
    <dbReference type="NCBI Taxonomy" id="7936"/>
    <lineage>
        <taxon>Eukaryota</taxon>
        <taxon>Metazoa</taxon>
        <taxon>Chordata</taxon>
        <taxon>Craniata</taxon>
        <taxon>Vertebrata</taxon>
        <taxon>Euteleostomi</taxon>
        <taxon>Actinopterygii</taxon>
        <taxon>Neopterygii</taxon>
        <taxon>Teleostei</taxon>
        <taxon>Anguilliformes</taxon>
        <taxon>Anguillidae</taxon>
        <taxon>Anguilla</taxon>
    </lineage>
</organism>